<keyword evidence="3" id="KW-1185">Reference proteome</keyword>
<dbReference type="AlphaFoldDB" id="A0A9J7DAG3"/>
<dbReference type="KEGG" id="mde:101898333"/>
<dbReference type="GeneID" id="101898333"/>
<feature type="signal peptide" evidence="2">
    <location>
        <begin position="1"/>
        <end position="22"/>
    </location>
</feature>
<keyword evidence="2" id="KW-0732">Signal</keyword>
<dbReference type="OrthoDB" id="6363452at2759"/>
<evidence type="ECO:0000256" key="2">
    <source>
        <dbReference type="SAM" id="SignalP"/>
    </source>
</evidence>
<organism evidence="3 4">
    <name type="scientific">Musca domestica</name>
    <name type="common">House fly</name>
    <dbReference type="NCBI Taxonomy" id="7370"/>
    <lineage>
        <taxon>Eukaryota</taxon>
        <taxon>Metazoa</taxon>
        <taxon>Ecdysozoa</taxon>
        <taxon>Arthropoda</taxon>
        <taxon>Hexapoda</taxon>
        <taxon>Insecta</taxon>
        <taxon>Pterygota</taxon>
        <taxon>Neoptera</taxon>
        <taxon>Endopterygota</taxon>
        <taxon>Diptera</taxon>
        <taxon>Brachycera</taxon>
        <taxon>Muscomorpha</taxon>
        <taxon>Muscoidea</taxon>
        <taxon>Muscidae</taxon>
        <taxon>Musca</taxon>
    </lineage>
</organism>
<evidence type="ECO:0000256" key="1">
    <source>
        <dbReference type="SAM" id="Phobius"/>
    </source>
</evidence>
<dbReference type="RefSeq" id="XP_011294285.3">
    <property type="nucleotide sequence ID" value="XM_011295983.3"/>
</dbReference>
<name>A0A9J7DAG3_MUSDO</name>
<keyword evidence="1" id="KW-0812">Transmembrane</keyword>
<dbReference type="Proteomes" id="UP001652621">
    <property type="component" value="Unplaced"/>
</dbReference>
<evidence type="ECO:0000313" key="3">
    <source>
        <dbReference type="Proteomes" id="UP001652621"/>
    </source>
</evidence>
<protein>
    <submittedName>
        <fullName evidence="4">Uncharacterized protein LOC101898333</fullName>
    </submittedName>
</protein>
<dbReference type="VEuPathDB" id="VectorBase:MDOMA2_006709"/>
<keyword evidence="1" id="KW-1133">Transmembrane helix</keyword>
<evidence type="ECO:0000313" key="4">
    <source>
        <dbReference type="RefSeq" id="XP_011294285.3"/>
    </source>
</evidence>
<proteinExistence type="predicted"/>
<gene>
    <name evidence="4" type="primary">LOC101898333</name>
</gene>
<accession>A0A9J7DAG3</accession>
<sequence length="215" mass="23765">MFSSRQFVILSVLCISLQMVRAGTVVSYEEPQVNEVEPEPSKPFKWLKGMQDMVSSPTGNVVVQVAKELLNRSTGNSQVLSLNLTNLIIILLLKVLIFSAGLLGAGHWSNYGYARSNDNDYFLGVTKGEDYLITGFLAAQNGFDECLFAAACESPQIAYEYAKAAKALIEGIEKFQGEPFQNIRYMELAVLVEEAAYRGLRGLPCNATQKCEKIF</sequence>
<feature type="chain" id="PRO_5045940601" evidence="2">
    <location>
        <begin position="23"/>
        <end position="215"/>
    </location>
</feature>
<feature type="transmembrane region" description="Helical" evidence="1">
    <location>
        <begin position="84"/>
        <end position="105"/>
    </location>
</feature>
<reference evidence="4" key="1">
    <citation type="submission" date="2025-08" db="UniProtKB">
        <authorList>
            <consortium name="RefSeq"/>
        </authorList>
    </citation>
    <scope>IDENTIFICATION</scope>
    <source>
        <strain evidence="4">Aabys</strain>
        <tissue evidence="4">Whole body</tissue>
    </source>
</reference>
<keyword evidence="1" id="KW-0472">Membrane</keyword>